<dbReference type="OrthoDB" id="747555at2"/>
<sequence>MKPLLYINNFRGFKNTFLQLERVNFFVGENSTGKTSILKLVKILSETEFWFKTDSDHFRKEFGYFSEITTEKSFEIGLFSLIPQKFIHLKFVDSHGFAKLKEIRQIDSNINMFICLTIKGAEYKFKKGNYGDYFKDKQLENFKEWIESDNLIDEKKNINKTLKAVNLPLILQIHLVISKHLEEESKSFDVPSLVGQLAWLAPIRTEPKRTYDDYELNFSPEGTHVPYILKKQLSNKRTKQSKKFEEILNRFGEDSGLFEKITVSQYSKSNLSPFEINVVLNGKALKIINVGYGVSQILPLIVETVIRSDDSWLAIQQPEIHLHPKGQAAFGDLLFKSALNDGKGFIVETHSDYTIDRYRLKLSRHSSEESQIERDRIESQVVFFNRTKEGNNLSVISINPNGSYSEDQPREFKEFFIREELALLQI</sequence>
<reference evidence="2 3" key="1">
    <citation type="submission" date="2016-10" db="EMBL/GenBank/DDBJ databases">
        <authorList>
            <person name="de Groot N.N."/>
        </authorList>
    </citation>
    <scope>NUCLEOTIDE SEQUENCE [LARGE SCALE GENOMIC DNA]</scope>
    <source>
        <strain evidence="2 3">47C3B</strain>
    </source>
</reference>
<keyword evidence="3" id="KW-1185">Reference proteome</keyword>
<dbReference type="AlphaFoldDB" id="A0A1G7DVJ2"/>
<dbReference type="InterPro" id="IPR041685">
    <property type="entry name" value="AAA_GajA/Old/RecF-like"/>
</dbReference>
<dbReference type="EMBL" id="FNAI01000007">
    <property type="protein sequence ID" value="SDE55509.1"/>
    <property type="molecule type" value="Genomic_DNA"/>
</dbReference>
<name>A0A1G7DVJ2_9SPHI</name>
<feature type="domain" description="Endonuclease GajA/Old nuclease/RecF-like AAA" evidence="1">
    <location>
        <begin position="5"/>
        <end position="355"/>
    </location>
</feature>
<dbReference type="PANTHER" id="PTHR43581:SF2">
    <property type="entry name" value="EXCINUCLEASE ATPASE SUBUNIT"/>
    <property type="match status" value="1"/>
</dbReference>
<dbReference type="RefSeq" id="WP_091150501.1">
    <property type="nucleotide sequence ID" value="NZ_FNAI01000007.1"/>
</dbReference>
<dbReference type="PANTHER" id="PTHR43581">
    <property type="entry name" value="ATP/GTP PHOSPHATASE"/>
    <property type="match status" value="1"/>
</dbReference>
<proteinExistence type="predicted"/>
<organism evidence="2 3">
    <name type="scientific">Mucilaginibacter pineti</name>
    <dbReference type="NCBI Taxonomy" id="1391627"/>
    <lineage>
        <taxon>Bacteria</taxon>
        <taxon>Pseudomonadati</taxon>
        <taxon>Bacteroidota</taxon>
        <taxon>Sphingobacteriia</taxon>
        <taxon>Sphingobacteriales</taxon>
        <taxon>Sphingobacteriaceae</taxon>
        <taxon>Mucilaginibacter</taxon>
    </lineage>
</organism>
<accession>A0A1G7DVJ2</accession>
<evidence type="ECO:0000313" key="3">
    <source>
        <dbReference type="Proteomes" id="UP000199072"/>
    </source>
</evidence>
<dbReference type="Gene3D" id="3.40.50.300">
    <property type="entry name" value="P-loop containing nucleotide triphosphate hydrolases"/>
    <property type="match status" value="1"/>
</dbReference>
<dbReference type="InterPro" id="IPR027417">
    <property type="entry name" value="P-loop_NTPase"/>
</dbReference>
<dbReference type="InterPro" id="IPR051396">
    <property type="entry name" value="Bact_Antivir_Def_Nuclease"/>
</dbReference>
<dbReference type="Proteomes" id="UP000199072">
    <property type="component" value="Unassembled WGS sequence"/>
</dbReference>
<evidence type="ECO:0000259" key="1">
    <source>
        <dbReference type="Pfam" id="PF13175"/>
    </source>
</evidence>
<gene>
    <name evidence="2" type="ORF">SAMN05216464_107148</name>
</gene>
<protein>
    <submittedName>
        <fullName evidence="2">AAA ATPase domain-containing protein</fullName>
    </submittedName>
</protein>
<dbReference type="Pfam" id="PF13175">
    <property type="entry name" value="AAA_15"/>
    <property type="match status" value="1"/>
</dbReference>
<dbReference type="SUPFAM" id="SSF52540">
    <property type="entry name" value="P-loop containing nucleoside triphosphate hydrolases"/>
    <property type="match status" value="1"/>
</dbReference>
<evidence type="ECO:0000313" key="2">
    <source>
        <dbReference type="EMBL" id="SDE55509.1"/>
    </source>
</evidence>
<dbReference type="STRING" id="1391627.SAMN05216464_107148"/>